<evidence type="ECO:0000256" key="3">
    <source>
        <dbReference type="ARBA" id="ARBA00012663"/>
    </source>
</evidence>
<dbReference type="EC" id="3.2.1.52" evidence="3"/>
<gene>
    <name evidence="8" type="ORF">DRW07_11225</name>
</gene>
<keyword evidence="5" id="KW-0326">Glycosidase</keyword>
<dbReference type="PANTHER" id="PTHR30480:SF13">
    <property type="entry name" value="BETA-HEXOSAMINIDASE"/>
    <property type="match status" value="1"/>
</dbReference>
<evidence type="ECO:0000256" key="2">
    <source>
        <dbReference type="ARBA" id="ARBA00005336"/>
    </source>
</evidence>
<evidence type="ECO:0000259" key="7">
    <source>
        <dbReference type="Pfam" id="PF00933"/>
    </source>
</evidence>
<dbReference type="InterPro" id="IPR050226">
    <property type="entry name" value="NagZ_Beta-hexosaminidase"/>
</dbReference>
<dbReference type="GO" id="GO:0009254">
    <property type="term" value="P:peptidoglycan turnover"/>
    <property type="evidence" value="ECO:0007669"/>
    <property type="project" value="TreeGrafter"/>
</dbReference>
<evidence type="ECO:0000256" key="6">
    <source>
        <dbReference type="SAM" id="SignalP"/>
    </source>
</evidence>
<accession>A0A3N5Z7H1</accession>
<organism evidence="8 9">
    <name type="scientific">Alteromonas sediminis</name>
    <dbReference type="NCBI Taxonomy" id="2259342"/>
    <lineage>
        <taxon>Bacteria</taxon>
        <taxon>Pseudomonadati</taxon>
        <taxon>Pseudomonadota</taxon>
        <taxon>Gammaproteobacteria</taxon>
        <taxon>Alteromonadales</taxon>
        <taxon>Alteromonadaceae</taxon>
        <taxon>Alteromonas/Salinimonas group</taxon>
        <taxon>Alteromonas</taxon>
    </lineage>
</organism>
<comment type="similarity">
    <text evidence="2">Belongs to the glycosyl hydrolase 3 family.</text>
</comment>
<dbReference type="InterPro" id="IPR019800">
    <property type="entry name" value="Glyco_hydro_3_AS"/>
</dbReference>
<dbReference type="GO" id="GO:0004563">
    <property type="term" value="F:beta-N-acetylhexosaminidase activity"/>
    <property type="evidence" value="ECO:0007669"/>
    <property type="project" value="UniProtKB-EC"/>
</dbReference>
<keyword evidence="9" id="KW-1185">Reference proteome</keyword>
<dbReference type="PANTHER" id="PTHR30480">
    <property type="entry name" value="BETA-HEXOSAMINIDASE-RELATED"/>
    <property type="match status" value="1"/>
</dbReference>
<dbReference type="Pfam" id="PF00933">
    <property type="entry name" value="Glyco_hydro_3"/>
    <property type="match status" value="1"/>
</dbReference>
<feature type="chain" id="PRO_5018183381" description="beta-N-acetylhexosaminidase" evidence="6">
    <location>
        <begin position="29"/>
        <end position="630"/>
    </location>
</feature>
<evidence type="ECO:0000313" key="8">
    <source>
        <dbReference type="EMBL" id="RPJ66644.1"/>
    </source>
</evidence>
<dbReference type="PROSITE" id="PS51257">
    <property type="entry name" value="PROKAR_LIPOPROTEIN"/>
    <property type="match status" value="1"/>
</dbReference>
<dbReference type="InterPro" id="IPR036962">
    <property type="entry name" value="Glyco_hydro_3_N_sf"/>
</dbReference>
<feature type="signal peptide" evidence="6">
    <location>
        <begin position="1"/>
        <end position="28"/>
    </location>
</feature>
<dbReference type="Gene3D" id="3.20.20.300">
    <property type="entry name" value="Glycoside hydrolase, family 3, N-terminal domain"/>
    <property type="match status" value="1"/>
</dbReference>
<dbReference type="AlphaFoldDB" id="A0A3N5Z7H1"/>
<evidence type="ECO:0000256" key="4">
    <source>
        <dbReference type="ARBA" id="ARBA00022801"/>
    </source>
</evidence>
<comment type="caution">
    <text evidence="8">The sequence shown here is derived from an EMBL/GenBank/DDBJ whole genome shotgun (WGS) entry which is preliminary data.</text>
</comment>
<reference evidence="8 9" key="1">
    <citation type="submission" date="2018-11" db="EMBL/GenBank/DDBJ databases">
        <authorList>
            <person name="Ye M.-Q."/>
            <person name="Du Z.-J."/>
        </authorList>
    </citation>
    <scope>NUCLEOTIDE SEQUENCE [LARGE SCALE GENOMIC DNA]</scope>
    <source>
        <strain evidence="8 9">U0105</strain>
    </source>
</reference>
<sequence>MKATFMTSTTKSMLVACGLLLTACSPQSQEKEAAAAPSDASSSEQIRDALAQKLMLDIRHFCTDGTKGNACRTPTTSIPDELKPIITQDKIGGIILFAENLQSTEQIIALNHQIQNLAAEAGIPPLLISVDQEGGRVVRIPPDFASAFAGNMAIGATYTNFDTKFASTSGFAIGQDLQVLGFNVNLAPTVDVNVNPENPVINVRSYSENPEWVGKLGLAQMEAMQQAGVAIAIKHFPGHGDTTVDSHVGLPLVSHDRDTIERVDLAPFRYTVSNGDVDMIMTAHIQFPNLDNTTFVTKDGTDSIVPATMSSKILRDLLRDDMGYKGVVITDALDMHGIAHFFEQTQAVIETFKAGSDIALMPLYIRSPEDVSLVSNLLDALVAAVESGELDRDDVLASAKRITDLKDKYKVQEWAKAPLETLVKNAAEYQESRVHRAAEQELADASIVMVKNNDIFPITKEDANVLMYMPDDMRCKAMESAFAKYKPSVNVTCEHLASVDDTFTPSDSAVDLVILGDISPQQSPAEVANDASAVQIRSTPEQVMAAQQKIAEYYHDNNTPLAFVTLRTPYIHEKFEDVSDAQMAAFSYNISIDAETDIVSGPIFNALVKVMVGDIEAKGSLPVSISKKAH</sequence>
<comment type="catalytic activity">
    <reaction evidence="1">
        <text>Hydrolysis of terminal non-reducing N-acetyl-D-hexosamine residues in N-acetyl-beta-D-hexosaminides.</text>
        <dbReference type="EC" id="3.2.1.52"/>
    </reaction>
</comment>
<dbReference type="OrthoDB" id="9786661at2"/>
<dbReference type="InterPro" id="IPR036881">
    <property type="entry name" value="Glyco_hydro_3_C_sf"/>
</dbReference>
<evidence type="ECO:0000313" key="9">
    <source>
        <dbReference type="Proteomes" id="UP000275281"/>
    </source>
</evidence>
<dbReference type="Proteomes" id="UP000275281">
    <property type="component" value="Unassembled WGS sequence"/>
</dbReference>
<dbReference type="GO" id="GO:0005975">
    <property type="term" value="P:carbohydrate metabolic process"/>
    <property type="evidence" value="ECO:0007669"/>
    <property type="project" value="InterPro"/>
</dbReference>
<dbReference type="EMBL" id="RPOK01000003">
    <property type="protein sequence ID" value="RPJ66644.1"/>
    <property type="molecule type" value="Genomic_DNA"/>
</dbReference>
<evidence type="ECO:0000256" key="1">
    <source>
        <dbReference type="ARBA" id="ARBA00001231"/>
    </source>
</evidence>
<dbReference type="PROSITE" id="PS00775">
    <property type="entry name" value="GLYCOSYL_HYDROL_F3"/>
    <property type="match status" value="1"/>
</dbReference>
<proteinExistence type="inferred from homology"/>
<name>A0A3N5Z7H1_9ALTE</name>
<keyword evidence="6" id="KW-0732">Signal</keyword>
<protein>
    <recommendedName>
        <fullName evidence="3">beta-N-acetylhexosaminidase</fullName>
        <ecNumber evidence="3">3.2.1.52</ecNumber>
    </recommendedName>
</protein>
<dbReference type="SUPFAM" id="SSF51445">
    <property type="entry name" value="(Trans)glycosidases"/>
    <property type="match status" value="1"/>
</dbReference>
<evidence type="ECO:0000256" key="5">
    <source>
        <dbReference type="ARBA" id="ARBA00023295"/>
    </source>
</evidence>
<dbReference type="InterPro" id="IPR001764">
    <property type="entry name" value="Glyco_hydro_3_N"/>
</dbReference>
<dbReference type="InterPro" id="IPR017853">
    <property type="entry name" value="GH"/>
</dbReference>
<feature type="domain" description="Glycoside hydrolase family 3 N-terminal" evidence="7">
    <location>
        <begin position="74"/>
        <end position="404"/>
    </location>
</feature>
<keyword evidence="4 8" id="KW-0378">Hydrolase</keyword>
<dbReference type="Gene3D" id="3.40.50.1700">
    <property type="entry name" value="Glycoside hydrolase family 3 C-terminal domain"/>
    <property type="match status" value="1"/>
</dbReference>